<keyword evidence="4" id="KW-0028">Amino-acid biosynthesis</keyword>
<reference evidence="9 10" key="2">
    <citation type="submission" date="2018-04" db="EMBL/GenBank/DDBJ databases">
        <title>Thauera lacus sp. nov., isolated from an saline lake in Inner Mongolia, China.</title>
        <authorList>
            <person name="Liang Q.-Y."/>
        </authorList>
    </citation>
    <scope>NUCLEOTIDE SEQUENCE [LARGE SCALE GENOMIC DNA]</scope>
    <source>
        <strain evidence="9 10">D20</strain>
    </source>
</reference>
<keyword evidence="4" id="KW-0641">Proline biosynthesis</keyword>
<dbReference type="InterPro" id="IPR000304">
    <property type="entry name" value="Pyrroline-COOH_reductase"/>
</dbReference>
<dbReference type="Proteomes" id="UP000241193">
    <property type="component" value="Unassembled WGS sequence"/>
</dbReference>
<dbReference type="GO" id="GO:0005737">
    <property type="term" value="C:cytoplasm"/>
    <property type="evidence" value="ECO:0007669"/>
    <property type="project" value="UniProtKB-SubCell"/>
</dbReference>
<dbReference type="RefSeq" id="WP_107493040.1">
    <property type="nucleotide sequence ID" value="NZ_PZKC01000005.1"/>
</dbReference>
<gene>
    <name evidence="4" type="primary">proC</name>
    <name evidence="9" type="ORF">C8261_07440</name>
</gene>
<comment type="catalytic activity">
    <reaction evidence="4">
        <text>L-proline + NADP(+) = (S)-1-pyrroline-5-carboxylate + NADPH + 2 H(+)</text>
        <dbReference type="Rhea" id="RHEA:14109"/>
        <dbReference type="ChEBI" id="CHEBI:15378"/>
        <dbReference type="ChEBI" id="CHEBI:17388"/>
        <dbReference type="ChEBI" id="CHEBI:57783"/>
        <dbReference type="ChEBI" id="CHEBI:58349"/>
        <dbReference type="ChEBI" id="CHEBI:60039"/>
        <dbReference type="EC" id="1.5.1.2"/>
    </reaction>
</comment>
<comment type="similarity">
    <text evidence="1 4">Belongs to the pyrroline-5-carboxylate reductase family.</text>
</comment>
<comment type="catalytic activity">
    <reaction evidence="4">
        <text>L-proline + NAD(+) = (S)-1-pyrroline-5-carboxylate + NADH + 2 H(+)</text>
        <dbReference type="Rhea" id="RHEA:14105"/>
        <dbReference type="ChEBI" id="CHEBI:15378"/>
        <dbReference type="ChEBI" id="CHEBI:17388"/>
        <dbReference type="ChEBI" id="CHEBI:57540"/>
        <dbReference type="ChEBI" id="CHEBI:57945"/>
        <dbReference type="ChEBI" id="CHEBI:60039"/>
        <dbReference type="EC" id="1.5.1.2"/>
    </reaction>
</comment>
<dbReference type="NCBIfam" id="TIGR00112">
    <property type="entry name" value="proC"/>
    <property type="match status" value="1"/>
</dbReference>
<feature type="binding site" evidence="6">
    <location>
        <begin position="6"/>
        <end position="11"/>
    </location>
    <ligand>
        <name>NADP(+)</name>
        <dbReference type="ChEBI" id="CHEBI:58349"/>
    </ligand>
</feature>
<keyword evidence="10" id="KW-1185">Reference proteome</keyword>
<comment type="pathway">
    <text evidence="4">Amino-acid biosynthesis; L-proline biosynthesis; L-proline from L-glutamate 5-semialdehyde: step 1/1.</text>
</comment>
<keyword evidence="4" id="KW-0963">Cytoplasm</keyword>
<comment type="subcellular location">
    <subcellularLocation>
        <location evidence="4">Cytoplasm</location>
    </subcellularLocation>
</comment>
<dbReference type="GO" id="GO:0055129">
    <property type="term" value="P:L-proline biosynthetic process"/>
    <property type="evidence" value="ECO:0007669"/>
    <property type="project" value="UniProtKB-UniRule"/>
</dbReference>
<comment type="function">
    <text evidence="4">Catalyzes the reduction of 1-pyrroline-5-carboxylate (PCA) to L-proline.</text>
</comment>
<evidence type="ECO:0000256" key="5">
    <source>
        <dbReference type="NCBIfam" id="TIGR00112"/>
    </source>
</evidence>
<feature type="binding site" evidence="6">
    <location>
        <begin position="67"/>
        <end position="70"/>
    </location>
    <ligand>
        <name>NADP(+)</name>
        <dbReference type="ChEBI" id="CHEBI:58349"/>
    </ligand>
</feature>
<dbReference type="HAMAP" id="MF_01925">
    <property type="entry name" value="P5C_reductase"/>
    <property type="match status" value="1"/>
</dbReference>
<dbReference type="Pfam" id="PF03807">
    <property type="entry name" value="F420_oxidored"/>
    <property type="match status" value="1"/>
</dbReference>
<proteinExistence type="inferred from homology"/>
<dbReference type="EMBL" id="PZKC01000005">
    <property type="protein sequence ID" value="PTD96639.1"/>
    <property type="molecule type" value="Genomic_DNA"/>
</dbReference>
<keyword evidence="2 4" id="KW-0521">NADP</keyword>
<feature type="domain" description="Pyrroline-5-carboxylate reductase dimerisation" evidence="8">
    <location>
        <begin position="159"/>
        <end position="263"/>
    </location>
</feature>
<dbReference type="PANTHER" id="PTHR11645">
    <property type="entry name" value="PYRROLINE-5-CARBOXYLATE REDUCTASE"/>
    <property type="match status" value="1"/>
</dbReference>
<evidence type="ECO:0000256" key="3">
    <source>
        <dbReference type="ARBA" id="ARBA00023002"/>
    </source>
</evidence>
<sequence length="275" mass="27853">MKIGFLGGGNMAAALIGGLVDKGFSGEAIEVVDLLAENRERLAARFGVRTAATVGDGLLACEVIVLAVKPQQMRAALAPLAGCLQQQLVVSIAAGLRVADLERWLGGYRRVVRCMPNTPALIGAGVTGLYAGAAVDEAGRAAADRVLAAVGSTLWISDEAQMDAVTALSGSGPAYVFHFIEALQAAGRDFGFDEASARQLAVDTVLGAARLAAASPEPASVLRERVTSRGGTTAAALDSLAAAGWHDALVAAVHAAAARGRELGEQLGGSAAPEA</sequence>
<dbReference type="GO" id="GO:0004735">
    <property type="term" value="F:pyrroline-5-carboxylate reductase activity"/>
    <property type="evidence" value="ECO:0007669"/>
    <property type="project" value="UniProtKB-UniRule"/>
</dbReference>
<dbReference type="FunFam" id="1.10.3730.10:FF:000001">
    <property type="entry name" value="Pyrroline-5-carboxylate reductase"/>
    <property type="match status" value="1"/>
</dbReference>
<dbReference type="PANTHER" id="PTHR11645:SF0">
    <property type="entry name" value="PYRROLINE-5-CARBOXYLATE REDUCTASE 3"/>
    <property type="match status" value="1"/>
</dbReference>
<evidence type="ECO:0000256" key="2">
    <source>
        <dbReference type="ARBA" id="ARBA00022857"/>
    </source>
</evidence>
<organism evidence="9 10">
    <name type="scientific">Pseudothauera lacus</name>
    <dbReference type="NCBI Taxonomy" id="2136175"/>
    <lineage>
        <taxon>Bacteria</taxon>
        <taxon>Pseudomonadati</taxon>
        <taxon>Pseudomonadota</taxon>
        <taxon>Betaproteobacteria</taxon>
        <taxon>Rhodocyclales</taxon>
        <taxon>Zoogloeaceae</taxon>
        <taxon>Pseudothauera</taxon>
    </lineage>
</organism>
<comment type="caution">
    <text evidence="9">The sequence shown here is derived from an EMBL/GenBank/DDBJ whole genome shotgun (WGS) entry which is preliminary data.</text>
</comment>
<evidence type="ECO:0000259" key="7">
    <source>
        <dbReference type="Pfam" id="PF03807"/>
    </source>
</evidence>
<protein>
    <recommendedName>
        <fullName evidence="4 5">Pyrroline-5-carboxylate reductase</fullName>
        <shortName evidence="4">P5C reductase</shortName>
        <shortName evidence="4">P5CR</shortName>
        <ecNumber evidence="4 5">1.5.1.2</ecNumber>
    </recommendedName>
    <alternativeName>
        <fullName evidence="4">PCA reductase</fullName>
    </alternativeName>
</protein>
<dbReference type="OrthoDB" id="9805754at2"/>
<dbReference type="InterPro" id="IPR008927">
    <property type="entry name" value="6-PGluconate_DH-like_C_sf"/>
</dbReference>
<dbReference type="EC" id="1.5.1.2" evidence="4 5"/>
<dbReference type="Gene3D" id="3.40.50.720">
    <property type="entry name" value="NAD(P)-binding Rossmann-like Domain"/>
    <property type="match status" value="1"/>
</dbReference>
<reference evidence="9 10" key="1">
    <citation type="submission" date="2018-03" db="EMBL/GenBank/DDBJ databases">
        <authorList>
            <person name="Keele B.F."/>
        </authorList>
    </citation>
    <scope>NUCLEOTIDE SEQUENCE [LARGE SCALE GENOMIC DNA]</scope>
    <source>
        <strain evidence="9 10">D20</strain>
    </source>
</reference>
<dbReference type="InterPro" id="IPR029036">
    <property type="entry name" value="P5CR_dimer"/>
</dbReference>
<dbReference type="UniPathway" id="UPA00098">
    <property type="reaction ID" value="UER00361"/>
</dbReference>
<dbReference type="SUPFAM" id="SSF51735">
    <property type="entry name" value="NAD(P)-binding Rossmann-fold domains"/>
    <property type="match status" value="1"/>
</dbReference>
<dbReference type="InterPro" id="IPR036291">
    <property type="entry name" value="NAD(P)-bd_dom_sf"/>
</dbReference>
<feature type="domain" description="Pyrroline-5-carboxylate reductase catalytic N-terminal" evidence="7">
    <location>
        <begin position="2"/>
        <end position="95"/>
    </location>
</feature>
<evidence type="ECO:0000259" key="8">
    <source>
        <dbReference type="Pfam" id="PF14748"/>
    </source>
</evidence>
<name>A0A2T4IFS9_9RHOO</name>
<evidence type="ECO:0000313" key="9">
    <source>
        <dbReference type="EMBL" id="PTD96639.1"/>
    </source>
</evidence>
<dbReference type="Pfam" id="PF14748">
    <property type="entry name" value="P5CR_dimer"/>
    <property type="match status" value="1"/>
</dbReference>
<evidence type="ECO:0000313" key="10">
    <source>
        <dbReference type="Proteomes" id="UP000241193"/>
    </source>
</evidence>
<dbReference type="AlphaFoldDB" id="A0A2T4IFS9"/>
<keyword evidence="3 4" id="KW-0560">Oxidoreductase</keyword>
<dbReference type="Gene3D" id="1.10.3730.10">
    <property type="entry name" value="ProC C-terminal domain-like"/>
    <property type="match status" value="1"/>
</dbReference>
<dbReference type="SUPFAM" id="SSF48179">
    <property type="entry name" value="6-phosphogluconate dehydrogenase C-terminal domain-like"/>
    <property type="match status" value="1"/>
</dbReference>
<dbReference type="PIRSF" id="PIRSF000193">
    <property type="entry name" value="Pyrrol-5-carb_rd"/>
    <property type="match status" value="1"/>
</dbReference>
<evidence type="ECO:0000256" key="4">
    <source>
        <dbReference type="HAMAP-Rule" id="MF_01925"/>
    </source>
</evidence>
<dbReference type="InterPro" id="IPR028939">
    <property type="entry name" value="P5C_Rdtase_cat_N"/>
</dbReference>
<accession>A0A2T4IFS9</accession>
<evidence type="ECO:0000256" key="1">
    <source>
        <dbReference type="ARBA" id="ARBA00005525"/>
    </source>
</evidence>
<evidence type="ECO:0000256" key="6">
    <source>
        <dbReference type="PIRSR" id="PIRSR000193-1"/>
    </source>
</evidence>